<dbReference type="Pfam" id="PF00557">
    <property type="entry name" value="Peptidase_M24"/>
    <property type="match status" value="1"/>
</dbReference>
<dbReference type="OrthoDB" id="10251642at2759"/>
<name>M1VHQ6_CYAM1</name>
<dbReference type="GeneID" id="16997312"/>
<dbReference type="GO" id="GO:0006368">
    <property type="term" value="P:transcription elongation by RNA polymerase II"/>
    <property type="evidence" value="ECO:0007669"/>
    <property type="project" value="TreeGrafter"/>
</dbReference>
<keyword evidence="3 10" id="KW-0235">DNA replication</keyword>
<organism evidence="14 15">
    <name type="scientific">Cyanidioschyzon merolae (strain NIES-3377 / 10D)</name>
    <name type="common">Unicellular red alga</name>
    <dbReference type="NCBI Taxonomy" id="280699"/>
    <lineage>
        <taxon>Eukaryota</taxon>
        <taxon>Rhodophyta</taxon>
        <taxon>Bangiophyceae</taxon>
        <taxon>Cyanidiales</taxon>
        <taxon>Cyanidiaceae</taxon>
        <taxon>Cyanidioschyzon</taxon>
    </lineage>
</organism>
<evidence type="ECO:0000259" key="13">
    <source>
        <dbReference type="SMART" id="SM01287"/>
    </source>
</evidence>
<dbReference type="Pfam" id="PF24824">
    <property type="entry name" value="PH_SPT16"/>
    <property type="match status" value="1"/>
</dbReference>
<dbReference type="Gene3D" id="2.30.29.150">
    <property type="match status" value="1"/>
</dbReference>
<dbReference type="PANTHER" id="PTHR13980:SF15">
    <property type="entry name" value="FACT COMPLEX SUBUNIT SPT16"/>
    <property type="match status" value="1"/>
</dbReference>
<dbReference type="AlphaFoldDB" id="M1VHQ6"/>
<keyword evidence="7 10" id="KW-0804">Transcription</keyword>
<dbReference type="PANTHER" id="PTHR13980">
    <property type="entry name" value="CDC68 RELATED"/>
    <property type="match status" value="1"/>
</dbReference>
<dbReference type="KEGG" id="cme:CYME_CMS358C"/>
<evidence type="ECO:0000259" key="12">
    <source>
        <dbReference type="SMART" id="SM01286"/>
    </source>
</evidence>
<dbReference type="InterPro" id="IPR013953">
    <property type="entry name" value="FACT_SPT16_M"/>
</dbReference>
<evidence type="ECO:0000256" key="8">
    <source>
        <dbReference type="ARBA" id="ARBA00023204"/>
    </source>
</evidence>
<feature type="compositionally biased region" description="Acidic residues" evidence="11">
    <location>
        <begin position="1074"/>
        <end position="1125"/>
    </location>
</feature>
<feature type="compositionally biased region" description="Basic residues" evidence="11">
    <location>
        <begin position="1179"/>
        <end position="1189"/>
    </location>
</feature>
<dbReference type="GO" id="GO:0035101">
    <property type="term" value="C:FACT complex"/>
    <property type="evidence" value="ECO:0007669"/>
    <property type="project" value="UniProtKB-UniRule"/>
</dbReference>
<feature type="compositionally biased region" description="Acidic residues" evidence="11">
    <location>
        <begin position="1158"/>
        <end position="1175"/>
    </location>
</feature>
<dbReference type="FunFam" id="2.30.29.30:FF:000017">
    <property type="entry name" value="FACT complex subunit SPT16"/>
    <property type="match status" value="1"/>
</dbReference>
<dbReference type="HOGENOM" id="CLU_004627_1_0_1"/>
<dbReference type="eggNOG" id="KOG1189">
    <property type="taxonomic scope" value="Eukaryota"/>
</dbReference>
<dbReference type="Gene3D" id="3.90.230.10">
    <property type="entry name" value="Creatinase/methionine aminopeptidase superfamily"/>
    <property type="match status" value="1"/>
</dbReference>
<feature type="region of interest" description="Disordered" evidence="11">
    <location>
        <begin position="1033"/>
        <end position="1207"/>
    </location>
</feature>
<reference evidence="14 15" key="2">
    <citation type="journal article" date="2007" name="BMC Biol.">
        <title>A 100%-complete sequence reveals unusually simple genomic features in the hot-spring red alga Cyanidioschyzon merolae.</title>
        <authorList>
            <person name="Nozaki H."/>
            <person name="Takano H."/>
            <person name="Misumi O."/>
            <person name="Terasawa K."/>
            <person name="Matsuzaki M."/>
            <person name="Maruyama S."/>
            <person name="Nishida K."/>
            <person name="Yagisawa F."/>
            <person name="Yoshida Y."/>
            <person name="Fujiwara T."/>
            <person name="Takio S."/>
            <person name="Tamura K."/>
            <person name="Chung S.J."/>
            <person name="Nakamura S."/>
            <person name="Kuroiwa H."/>
            <person name="Tanaka K."/>
            <person name="Sato N."/>
            <person name="Kuroiwa T."/>
        </authorList>
    </citation>
    <scope>NUCLEOTIDE SEQUENCE [LARGE SCALE GENOMIC DNA]</scope>
    <source>
        <strain evidence="14 15">10D</strain>
    </source>
</reference>
<reference evidence="14 15" key="1">
    <citation type="journal article" date="2004" name="Nature">
        <title>Genome sequence of the ultrasmall unicellular red alga Cyanidioschyzon merolae 10D.</title>
        <authorList>
            <person name="Matsuzaki M."/>
            <person name="Misumi O."/>
            <person name="Shin-i T."/>
            <person name="Maruyama S."/>
            <person name="Takahara M."/>
            <person name="Miyagishima S."/>
            <person name="Mori T."/>
            <person name="Nishida K."/>
            <person name="Yagisawa F."/>
            <person name="Nishida K."/>
            <person name="Yoshida Y."/>
            <person name="Nishimura Y."/>
            <person name="Nakao S."/>
            <person name="Kobayashi T."/>
            <person name="Momoyama Y."/>
            <person name="Higashiyama T."/>
            <person name="Minoda A."/>
            <person name="Sano M."/>
            <person name="Nomoto H."/>
            <person name="Oishi K."/>
            <person name="Hayashi H."/>
            <person name="Ohta F."/>
            <person name="Nishizaka S."/>
            <person name="Haga S."/>
            <person name="Miura S."/>
            <person name="Morishita T."/>
            <person name="Kabeya Y."/>
            <person name="Terasawa K."/>
            <person name="Suzuki Y."/>
            <person name="Ishii Y."/>
            <person name="Asakawa S."/>
            <person name="Takano H."/>
            <person name="Ohta N."/>
            <person name="Kuroiwa H."/>
            <person name="Tanaka K."/>
            <person name="Shimizu N."/>
            <person name="Sugano S."/>
            <person name="Sato N."/>
            <person name="Nozaki H."/>
            <person name="Ogasawara N."/>
            <person name="Kohara Y."/>
            <person name="Kuroiwa T."/>
        </authorList>
    </citation>
    <scope>NUCLEOTIDE SEQUENCE [LARGE SCALE GENOMIC DNA]</scope>
    <source>
        <strain evidence="14 15">10D</strain>
    </source>
</reference>
<feature type="compositionally biased region" description="Acidic residues" evidence="11">
    <location>
        <begin position="1040"/>
        <end position="1050"/>
    </location>
</feature>
<dbReference type="InterPro" id="IPR013719">
    <property type="entry name" value="RTT106/SPT16-like_middle_dom"/>
</dbReference>
<feature type="domain" description="Histone chaperone RTT106/FACT complex subunit SPT16-like middle" evidence="13">
    <location>
        <begin position="905"/>
        <end position="1002"/>
    </location>
</feature>
<protein>
    <recommendedName>
        <fullName evidence="10">FACT complex subunit</fullName>
    </recommendedName>
</protein>
<dbReference type="InterPro" id="IPR011993">
    <property type="entry name" value="PH-like_dom_sf"/>
</dbReference>
<evidence type="ECO:0000256" key="2">
    <source>
        <dbReference type="ARBA" id="ARBA00022454"/>
    </source>
</evidence>
<evidence type="ECO:0000256" key="5">
    <source>
        <dbReference type="ARBA" id="ARBA00023015"/>
    </source>
</evidence>
<feature type="domain" description="FACT complex subunit SPT16 middle" evidence="12">
    <location>
        <begin position="614"/>
        <end position="787"/>
    </location>
</feature>
<dbReference type="Gramene" id="CMS358CT">
    <property type="protein sequence ID" value="CMS358CT"/>
    <property type="gene ID" value="CMS358C"/>
</dbReference>
<comment type="similarity">
    <text evidence="1 10">Belongs to the peptidase M24 family. SPT16 subfamily.</text>
</comment>
<evidence type="ECO:0000256" key="7">
    <source>
        <dbReference type="ARBA" id="ARBA00023163"/>
    </source>
</evidence>
<proteinExistence type="inferred from homology"/>
<dbReference type="FunFam" id="2.30.29.210:FF:000001">
    <property type="entry name" value="FACT complex subunit spt16"/>
    <property type="match status" value="1"/>
</dbReference>
<dbReference type="Gene3D" id="2.30.29.210">
    <property type="entry name" value="FACT complex subunit Spt16p/Cdc68p"/>
    <property type="match status" value="1"/>
</dbReference>
<dbReference type="GO" id="GO:0003746">
    <property type="term" value="F:translation elongation factor activity"/>
    <property type="evidence" value="ECO:0007669"/>
    <property type="project" value="UniProtKB-KW"/>
</dbReference>
<comment type="subcellular location">
    <subcellularLocation>
        <location evidence="10">Nucleus</location>
    </subcellularLocation>
    <subcellularLocation>
        <location evidence="10">Chromosome</location>
    </subcellularLocation>
</comment>
<dbReference type="InterPro" id="IPR056595">
    <property type="entry name" value="Fact-SPT16_PH"/>
</dbReference>
<comment type="function">
    <text evidence="10">Component of the FACT complex, a general chromatin factor that acts to reorganize nucleosomes. The FACT complex is involved in multiple processes that require DNA as a template such as mRNA elongation, DNA replication and DNA repair. During transcription elongation the FACT complex acts as a histone chaperone that both destabilizes and restores nucleosomal structure. It facilitates the passage of RNA polymerase II and transcription by promoting the dissociation of one histone H2A-H2B dimer from the nucleosome, then subsequently promotes the reestablishment of the nucleosome following the passage of RNA polymerase II.</text>
</comment>
<evidence type="ECO:0000256" key="4">
    <source>
        <dbReference type="ARBA" id="ARBA00022763"/>
    </source>
</evidence>
<evidence type="ECO:0000256" key="10">
    <source>
        <dbReference type="RuleBase" id="RU367052"/>
    </source>
</evidence>
<keyword evidence="14" id="KW-0251">Elongation factor</keyword>
<evidence type="ECO:0000256" key="3">
    <source>
        <dbReference type="ARBA" id="ARBA00022705"/>
    </source>
</evidence>
<comment type="subunit">
    <text evidence="10">Component of the FACT complex.</text>
</comment>
<keyword evidence="8 10" id="KW-0234">DNA repair</keyword>
<feature type="compositionally biased region" description="Basic and acidic residues" evidence="11">
    <location>
        <begin position="1140"/>
        <end position="1150"/>
    </location>
</feature>
<dbReference type="Pfam" id="PF08644">
    <property type="entry name" value="SPT16"/>
    <property type="match status" value="1"/>
</dbReference>
<dbReference type="GO" id="GO:0006260">
    <property type="term" value="P:DNA replication"/>
    <property type="evidence" value="ECO:0007669"/>
    <property type="project" value="UniProtKB-KW"/>
</dbReference>
<dbReference type="Proteomes" id="UP000007014">
    <property type="component" value="Chromosome 19"/>
</dbReference>
<keyword evidence="2 10" id="KW-0158">Chromosome</keyword>
<evidence type="ECO:0000256" key="9">
    <source>
        <dbReference type="ARBA" id="ARBA00023242"/>
    </source>
</evidence>
<accession>M1VHQ6</accession>
<evidence type="ECO:0000256" key="1">
    <source>
        <dbReference type="ARBA" id="ARBA00010779"/>
    </source>
</evidence>
<dbReference type="InterPro" id="IPR040258">
    <property type="entry name" value="Spt16"/>
</dbReference>
<evidence type="ECO:0000256" key="6">
    <source>
        <dbReference type="ARBA" id="ARBA00023054"/>
    </source>
</evidence>
<keyword evidence="5 10" id="KW-0805">Transcription regulation</keyword>
<dbReference type="Gene3D" id="2.30.29.30">
    <property type="entry name" value="Pleckstrin-homology domain (PH domain)/Phosphotyrosine-binding domain (PTB)"/>
    <property type="match status" value="1"/>
</dbReference>
<dbReference type="SUPFAM" id="SSF55920">
    <property type="entry name" value="Creatinase/aminopeptidase"/>
    <property type="match status" value="1"/>
</dbReference>
<sequence length="1207" mass="132745">MAAVGQAAASEAALRSPTANILFKGDLEARLARVGDAWLDASRTFDALFVYTGALAAGEPAGYRKSYALVMYILGVEAQQTALVLQHTDAASVLWIGTADAEIWAALETAAPALGLSAGHHEADRHQNGVEVNDDRSGASSTPKATLLRGNLGSDWFLVAAWIATKRDLEKTLAVAGVPARSSLNLGALVKERNVHQGDFAAKCTAYVFGDAAGSDVATPPPVNAAEWIGNLLIAKLPDEIQNIRKASYLCAKVCQAYFVERMESILDEDTPVSHDRLSEEVEARLLAPATVGVQLVASECEAAYPPIIQSGRDGPFDLRPSAISNEQNLSTGLVLASIGARYHQYCANVVRTFLIDVEKPIRSMYAKALQALEAVRRALRPEQEAWVAYNAAIQELGEELAAAHLAGKHVGFGIGLEFRDSTWLLNEQNHKILRSGMTFQIQVGLERLGENSTLALMVADTVLVGGADPEGAEVLTQAASKSPAKVTYFLDMDADEEADDGTVGNAGKNSEALASEQVAGEPSAPSIVTRRRAQQSSAPDDDDAAAEAERIRLHQQKLAEQKLRESRTRILGKSASSAGDQYSAEGKGFRALNAYRAYERVEDFPAGLRPRQLFVDMEREVVLAPITGIPVPFHIATIKNASKSDESGFTYLRINFLVPGTSASTASASGAGGLTAPAGVSGAAARLSLFPDNPGFVLKELSFRSASAANLSEVFRKIKELRKRFTSRETEAQEKETLVKQAPLILETDPRRIPHLVDVSIRPSLGAGGQRANQGVLEAHVNGLRFRSRQQRAVDILYRNVKHAFFQEARNEVIVLVHFRLHTPIMVGKRKTIDIQFYTEVMDATVRLADTRRNPFDIDEIEEEQRERENRHRLNKLFFKFTKEVEAKANEELEFDMPYRELGFEGAPDKMQRFLMPTRDCLVDLIEFPPVIISLEDIEVAHFERVTYSLKNFDLVLVMKNFAQEPSRGETQWIRISSVPSTELDAVKKWLDSVNIPFYQGPSNLNWNTVLRTIREDLEGFYEEGGWRFLDAEASSSSSEDEDEEEGDDAGAGAKTRASATKASAGGAAADLSDQDEEYVPSDEDFEAESSESDYDEDDDDESFEADEEAIDLAEELGDDDAGEAELSSSDEGLDWDELERRTKEEERQKRKRWHDDDDDDEDDNDGDDDNENDGDARRRRHGRKQRARAPSGQTALTHGPKRVLR</sequence>
<dbReference type="EMBL" id="AP006501">
    <property type="protein sequence ID" value="BAM82937.1"/>
    <property type="molecule type" value="Genomic_DNA"/>
</dbReference>
<dbReference type="SMART" id="SM01287">
    <property type="entry name" value="Rtt106"/>
    <property type="match status" value="1"/>
</dbReference>
<dbReference type="RefSeq" id="XP_005538973.1">
    <property type="nucleotide sequence ID" value="XM_005538916.1"/>
</dbReference>
<dbReference type="OMA" id="YHINTIP"/>
<dbReference type="GO" id="GO:0006281">
    <property type="term" value="P:DNA repair"/>
    <property type="evidence" value="ECO:0007669"/>
    <property type="project" value="UniProtKB-UniRule"/>
</dbReference>
<dbReference type="InterPro" id="IPR036005">
    <property type="entry name" value="Creatinase/aminopeptidase-like"/>
</dbReference>
<dbReference type="InterPro" id="IPR000994">
    <property type="entry name" value="Pept_M24"/>
</dbReference>
<keyword evidence="6" id="KW-0175">Coiled coil</keyword>
<evidence type="ECO:0000256" key="11">
    <source>
        <dbReference type="SAM" id="MobiDB-lite"/>
    </source>
</evidence>
<dbReference type="Pfam" id="PF08512">
    <property type="entry name" value="Rttp106-like_middle"/>
    <property type="match status" value="1"/>
</dbReference>
<feature type="compositionally biased region" description="Low complexity" evidence="11">
    <location>
        <begin position="1052"/>
        <end position="1071"/>
    </location>
</feature>
<keyword evidence="9 10" id="KW-0539">Nucleus</keyword>
<dbReference type="GO" id="GO:0031491">
    <property type="term" value="F:nucleosome binding"/>
    <property type="evidence" value="ECO:0007669"/>
    <property type="project" value="TreeGrafter"/>
</dbReference>
<feature type="region of interest" description="Disordered" evidence="11">
    <location>
        <begin position="498"/>
        <end position="546"/>
    </location>
</feature>
<evidence type="ECO:0000313" key="15">
    <source>
        <dbReference type="Proteomes" id="UP000007014"/>
    </source>
</evidence>
<dbReference type="SMART" id="SM01286">
    <property type="entry name" value="SPT16"/>
    <property type="match status" value="1"/>
</dbReference>
<keyword evidence="4 10" id="KW-0227">DNA damage</keyword>
<keyword evidence="15" id="KW-1185">Reference proteome</keyword>
<gene>
    <name evidence="14" type="ORF">CYME_CMS358C</name>
</gene>
<evidence type="ECO:0000313" key="14">
    <source>
        <dbReference type="EMBL" id="BAM82937.1"/>
    </source>
</evidence>
<dbReference type="STRING" id="280699.M1VHQ6"/>
<keyword evidence="14" id="KW-0648">Protein biosynthesis</keyword>